<keyword evidence="3" id="KW-1133">Transmembrane helix</keyword>
<gene>
    <name evidence="7" type="ORF">K470DRAFT_282923</name>
</gene>
<dbReference type="Proteomes" id="UP000799421">
    <property type="component" value="Unassembled WGS sequence"/>
</dbReference>
<name>A0A6A7BUY0_9PEZI</name>
<sequence>MWTALWLLISLLPLYIFGGPLPVKREAPFDEVRTRLDHHYQNQAKDRPDKYFHEAKFHIHYDGRFADRTLDDKARISTLTALVQTYLSTMNDIGVETWIMHGSLLGWFWNKKIMPWDTDIDVMISEKSIHHLADYYNMTVHHFWMPTLNKGCDYLLEVNPHFAIEAADKDNKIDARWIDTDSGLFIDITSIRRNSTADHIDDQGLMVAKDTHQYYYDEIYPLRETMFESFPAKVPYAYADILVDEYGPGALANIQIQSHVYNLLNGRWNHV</sequence>
<organism evidence="7 8">
    <name type="scientific">Piedraia hortae CBS 480.64</name>
    <dbReference type="NCBI Taxonomy" id="1314780"/>
    <lineage>
        <taxon>Eukaryota</taxon>
        <taxon>Fungi</taxon>
        <taxon>Dikarya</taxon>
        <taxon>Ascomycota</taxon>
        <taxon>Pezizomycotina</taxon>
        <taxon>Dothideomycetes</taxon>
        <taxon>Dothideomycetidae</taxon>
        <taxon>Capnodiales</taxon>
        <taxon>Piedraiaceae</taxon>
        <taxon>Piedraia</taxon>
    </lineage>
</organism>
<reference evidence="7" key="1">
    <citation type="journal article" date="2020" name="Stud. Mycol.">
        <title>101 Dothideomycetes genomes: a test case for predicting lifestyles and emergence of pathogens.</title>
        <authorList>
            <person name="Haridas S."/>
            <person name="Albert R."/>
            <person name="Binder M."/>
            <person name="Bloem J."/>
            <person name="Labutti K."/>
            <person name="Salamov A."/>
            <person name="Andreopoulos B."/>
            <person name="Baker S."/>
            <person name="Barry K."/>
            <person name="Bills G."/>
            <person name="Bluhm B."/>
            <person name="Cannon C."/>
            <person name="Castanera R."/>
            <person name="Culley D."/>
            <person name="Daum C."/>
            <person name="Ezra D."/>
            <person name="Gonzalez J."/>
            <person name="Henrissat B."/>
            <person name="Kuo A."/>
            <person name="Liang C."/>
            <person name="Lipzen A."/>
            <person name="Lutzoni F."/>
            <person name="Magnuson J."/>
            <person name="Mondo S."/>
            <person name="Nolan M."/>
            <person name="Ohm R."/>
            <person name="Pangilinan J."/>
            <person name="Park H.-J."/>
            <person name="Ramirez L."/>
            <person name="Alfaro M."/>
            <person name="Sun H."/>
            <person name="Tritt A."/>
            <person name="Yoshinaga Y."/>
            <person name="Zwiers L.-H."/>
            <person name="Turgeon B."/>
            <person name="Goodwin S."/>
            <person name="Spatafora J."/>
            <person name="Crous P."/>
            <person name="Grigoriev I."/>
        </authorList>
    </citation>
    <scope>NUCLEOTIDE SEQUENCE</scope>
    <source>
        <strain evidence="7">CBS 480.64</strain>
    </source>
</reference>
<dbReference type="PANTHER" id="PTHR15407">
    <property type="entry name" value="FUKUTIN-RELATED"/>
    <property type="match status" value="1"/>
</dbReference>
<keyword evidence="4" id="KW-0472">Membrane</keyword>
<evidence type="ECO:0000313" key="7">
    <source>
        <dbReference type="EMBL" id="KAF2859010.1"/>
    </source>
</evidence>
<keyword evidence="8" id="KW-1185">Reference proteome</keyword>
<proteinExistence type="predicted"/>
<dbReference type="PANTHER" id="PTHR15407:SF32">
    <property type="entry name" value="PROTEIN (MNN4), PUTATIVE (AFU_ORTHOLOGUE AFUA_1G03790)-RELATED"/>
    <property type="match status" value="1"/>
</dbReference>
<accession>A0A6A7BUY0</accession>
<dbReference type="InterPro" id="IPR009644">
    <property type="entry name" value="FKTN/MNN4/W02B3.4-1"/>
</dbReference>
<evidence type="ECO:0000256" key="1">
    <source>
        <dbReference type="ARBA" id="ARBA00004167"/>
    </source>
</evidence>
<protein>
    <recommendedName>
        <fullName evidence="6">LicD/FKTN/FKRP nucleotidyltransferase domain-containing protein</fullName>
    </recommendedName>
</protein>
<evidence type="ECO:0000259" key="6">
    <source>
        <dbReference type="Pfam" id="PF04991"/>
    </source>
</evidence>
<dbReference type="InterPro" id="IPR007074">
    <property type="entry name" value="LicD/FKTN/FKRP_NTP_transf"/>
</dbReference>
<evidence type="ECO:0000256" key="2">
    <source>
        <dbReference type="ARBA" id="ARBA00022692"/>
    </source>
</evidence>
<dbReference type="GO" id="GO:0009100">
    <property type="term" value="P:glycoprotein metabolic process"/>
    <property type="evidence" value="ECO:0007669"/>
    <property type="project" value="UniProtKB-ARBA"/>
</dbReference>
<dbReference type="Pfam" id="PF04991">
    <property type="entry name" value="LicD"/>
    <property type="match status" value="1"/>
</dbReference>
<evidence type="ECO:0000256" key="5">
    <source>
        <dbReference type="SAM" id="SignalP"/>
    </source>
</evidence>
<feature type="domain" description="LicD/FKTN/FKRP nucleotidyltransferase" evidence="6">
    <location>
        <begin position="94"/>
        <end position="202"/>
    </location>
</feature>
<evidence type="ECO:0000256" key="3">
    <source>
        <dbReference type="ARBA" id="ARBA00022989"/>
    </source>
</evidence>
<evidence type="ECO:0000256" key="4">
    <source>
        <dbReference type="ARBA" id="ARBA00023136"/>
    </source>
</evidence>
<feature type="chain" id="PRO_5025353965" description="LicD/FKTN/FKRP nucleotidyltransferase domain-containing protein" evidence="5">
    <location>
        <begin position="19"/>
        <end position="271"/>
    </location>
</feature>
<dbReference type="EMBL" id="MU005999">
    <property type="protein sequence ID" value="KAF2859010.1"/>
    <property type="molecule type" value="Genomic_DNA"/>
</dbReference>
<dbReference type="GO" id="GO:0016020">
    <property type="term" value="C:membrane"/>
    <property type="evidence" value="ECO:0007669"/>
    <property type="project" value="UniProtKB-SubCell"/>
</dbReference>
<keyword evidence="2" id="KW-0812">Transmembrane</keyword>
<keyword evidence="5" id="KW-0732">Signal</keyword>
<comment type="subcellular location">
    <subcellularLocation>
        <location evidence="1">Membrane</location>
        <topology evidence="1">Single-pass membrane protein</topology>
    </subcellularLocation>
</comment>
<dbReference type="OrthoDB" id="444255at2759"/>
<dbReference type="AlphaFoldDB" id="A0A6A7BUY0"/>
<feature type="signal peptide" evidence="5">
    <location>
        <begin position="1"/>
        <end position="18"/>
    </location>
</feature>
<evidence type="ECO:0000313" key="8">
    <source>
        <dbReference type="Proteomes" id="UP000799421"/>
    </source>
</evidence>